<protein>
    <submittedName>
        <fullName evidence="9">Zinc finger protein 385A</fullName>
    </submittedName>
</protein>
<dbReference type="GO" id="GO:0035855">
    <property type="term" value="P:megakaryocyte development"/>
    <property type="evidence" value="ECO:0007669"/>
    <property type="project" value="Ensembl"/>
</dbReference>
<evidence type="ECO:0000313" key="9">
    <source>
        <dbReference type="Ensembl" id="ENSGALP00010033029.1"/>
    </source>
</evidence>
<dbReference type="GO" id="GO:0003730">
    <property type="term" value="F:mRNA 3'-UTR binding"/>
    <property type="evidence" value="ECO:0000318"/>
    <property type="project" value="GO_Central"/>
</dbReference>
<dbReference type="InterPro" id="IPR003604">
    <property type="entry name" value="Matrin/U1-like-C_Znf_C2H2"/>
</dbReference>
<dbReference type="GO" id="GO:0005829">
    <property type="term" value="C:cytosol"/>
    <property type="evidence" value="ECO:0007669"/>
    <property type="project" value="Ensembl"/>
</dbReference>
<dbReference type="PROSITE" id="PS00028">
    <property type="entry name" value="ZINC_FINGER_C2H2_1"/>
    <property type="match status" value="2"/>
</dbReference>
<dbReference type="SMART" id="SM00355">
    <property type="entry name" value="ZnF_C2H2"/>
    <property type="match status" value="3"/>
</dbReference>
<evidence type="ECO:0000256" key="2">
    <source>
        <dbReference type="ARBA" id="ARBA00022723"/>
    </source>
</evidence>
<proteinExistence type="predicted"/>
<dbReference type="InterPro" id="IPR051845">
    <property type="entry name" value="Znf385"/>
</dbReference>
<dbReference type="OrthoDB" id="9448812at2759"/>
<feature type="compositionally biased region" description="Basic and acidic residues" evidence="7">
    <location>
        <begin position="50"/>
        <end position="62"/>
    </location>
</feature>
<keyword evidence="4" id="KW-0863">Zinc-finger</keyword>
<evidence type="ECO:0000313" key="10">
    <source>
        <dbReference type="Proteomes" id="UP000000539"/>
    </source>
</evidence>
<gene>
    <name evidence="9" type="primary">ZNF385A</name>
</gene>
<dbReference type="GO" id="GO:0007599">
    <property type="term" value="P:hemostasis"/>
    <property type="evidence" value="ECO:0007669"/>
    <property type="project" value="Ensembl"/>
</dbReference>
<comment type="subcellular location">
    <subcellularLocation>
        <location evidence="1">Nucleus</location>
    </subcellularLocation>
</comment>
<reference evidence="9" key="2">
    <citation type="submission" date="2025-08" db="UniProtKB">
        <authorList>
            <consortium name="Ensembl"/>
        </authorList>
    </citation>
    <scope>IDENTIFICATION</scope>
    <source>
        <strain evidence="9">broiler</strain>
    </source>
</reference>
<dbReference type="InterPro" id="IPR013087">
    <property type="entry name" value="Znf_C2H2_type"/>
</dbReference>
<dbReference type="GO" id="GO:0002039">
    <property type="term" value="F:p53 binding"/>
    <property type="evidence" value="ECO:0007669"/>
    <property type="project" value="Ensembl"/>
</dbReference>
<keyword evidence="10" id="KW-1185">Reference proteome</keyword>
<dbReference type="GO" id="GO:0045600">
    <property type="term" value="P:positive regulation of fat cell differentiation"/>
    <property type="evidence" value="ECO:0007669"/>
    <property type="project" value="Ensembl"/>
</dbReference>
<dbReference type="SUPFAM" id="SSF57667">
    <property type="entry name" value="beta-beta-alpha zinc fingers"/>
    <property type="match status" value="3"/>
</dbReference>
<sequence length="440" mass="45873">MEPVPKAVLGAALTKPRRPVIACSICQIRFNSESQAAAHYQGNRHARRLKGLEAARARRGGDSGDSQDPPAPTPNPTGETPERKGGSLRPEVSPAVLSSPQRPQLPGERGGGPGGAAEGEEEEEKAKAKRLLYCALCKVAVNSLSQLEAHNKGTKHKTLVEARSGLGPIRAFPRLGGGTGTPPDEAPERSFHCQICNVHLNSELQLKQHISSRRHRDGVAGKPNPLLSRHKKSWGTCEGVWGTLTPSLTPQAPLPFPKELPKALAGGGLLPPPLALAAAAAAMAAPPAGTAPPRTPPPARPPPGARPAASPPRDPSVLPTPPSSSPHTDPPLTPPPPLGNRCPATSQQLVPSCPSPPPPPPPWLLPGKPLPGNRPAMVRAVILRHNPATATVAWQPDVAITPEWLPGNGYPAKEPSNLPGNGYLATRPASCLETSPATVT</sequence>
<dbReference type="GeneTree" id="ENSGT00940000160876"/>
<dbReference type="AlphaFoldDB" id="A0A8V0ZNJ9"/>
<feature type="domain" description="C2H2-type" evidence="8">
    <location>
        <begin position="23"/>
        <end position="45"/>
    </location>
</feature>
<accession>A0A8V0ZNJ9</accession>
<dbReference type="GlyGen" id="A0A8V0ZNJ9">
    <property type="glycosylation" value="2 sites"/>
</dbReference>
<keyword evidence="2" id="KW-0479">Metal-binding</keyword>
<dbReference type="GO" id="GO:0043517">
    <property type="term" value="P:positive regulation of DNA damage response, signal transduction by p53 class mediator"/>
    <property type="evidence" value="ECO:0007669"/>
    <property type="project" value="Ensembl"/>
</dbReference>
<dbReference type="GO" id="GO:0008270">
    <property type="term" value="F:zinc ion binding"/>
    <property type="evidence" value="ECO:0007669"/>
    <property type="project" value="UniProtKB-KW"/>
</dbReference>
<organism evidence="9 10">
    <name type="scientific">Gallus gallus</name>
    <name type="common">Chicken</name>
    <dbReference type="NCBI Taxonomy" id="9031"/>
    <lineage>
        <taxon>Eukaryota</taxon>
        <taxon>Metazoa</taxon>
        <taxon>Chordata</taxon>
        <taxon>Craniata</taxon>
        <taxon>Vertebrata</taxon>
        <taxon>Euteleostomi</taxon>
        <taxon>Archelosauria</taxon>
        <taxon>Archosauria</taxon>
        <taxon>Dinosauria</taxon>
        <taxon>Saurischia</taxon>
        <taxon>Theropoda</taxon>
        <taxon>Coelurosauria</taxon>
        <taxon>Aves</taxon>
        <taxon>Neognathae</taxon>
        <taxon>Galloanserae</taxon>
        <taxon>Galliformes</taxon>
        <taxon>Phasianidae</taxon>
        <taxon>Phasianinae</taxon>
        <taxon>Gallus</taxon>
    </lineage>
</organism>
<dbReference type="GO" id="GO:0010609">
    <property type="term" value="P:mRNA localization resulting in post-transcriptional regulation of gene expression"/>
    <property type="evidence" value="ECO:0000318"/>
    <property type="project" value="GO_Central"/>
</dbReference>
<evidence type="ECO:0000256" key="3">
    <source>
        <dbReference type="ARBA" id="ARBA00022737"/>
    </source>
</evidence>
<dbReference type="PANTHER" id="PTHR23067:SF13">
    <property type="entry name" value="ZINC FINGER PROTEIN 385A"/>
    <property type="match status" value="1"/>
</dbReference>
<dbReference type="PANTHER" id="PTHR23067">
    <property type="entry name" value="DOUBLE-STRANDED RNA-BINDING ZINC FINGER PROTEIN"/>
    <property type="match status" value="1"/>
</dbReference>
<feature type="region of interest" description="Disordered" evidence="7">
    <location>
        <begin position="211"/>
        <end position="231"/>
    </location>
</feature>
<keyword evidence="5" id="KW-0862">Zinc</keyword>
<evidence type="ECO:0000256" key="4">
    <source>
        <dbReference type="ARBA" id="ARBA00022771"/>
    </source>
</evidence>
<reference evidence="9" key="3">
    <citation type="submission" date="2025-09" db="UniProtKB">
        <authorList>
            <consortium name="Ensembl"/>
        </authorList>
    </citation>
    <scope>IDENTIFICATION</scope>
    <source>
        <strain evidence="9">broiler</strain>
    </source>
</reference>
<dbReference type="GO" id="GO:0030220">
    <property type="term" value="P:platelet formation"/>
    <property type="evidence" value="ECO:0007669"/>
    <property type="project" value="Ensembl"/>
</dbReference>
<dbReference type="SMART" id="SM00451">
    <property type="entry name" value="ZnF_U1"/>
    <property type="match status" value="3"/>
</dbReference>
<reference evidence="9" key="1">
    <citation type="submission" date="2020-11" db="EMBL/GenBank/DDBJ databases">
        <title>Gallus gallus (Chicken) genome, bGalGal1, GRCg7b, maternal haplotype autosomes + Z &amp; W.</title>
        <authorList>
            <person name="Warren W."/>
            <person name="Formenti G."/>
            <person name="Fedrigo O."/>
            <person name="Haase B."/>
            <person name="Mountcastle J."/>
            <person name="Balacco J."/>
            <person name="Tracey A."/>
            <person name="Schneider V."/>
            <person name="Okimoto R."/>
            <person name="Cheng H."/>
            <person name="Hawken R."/>
            <person name="Howe K."/>
            <person name="Jarvis E.D."/>
        </authorList>
    </citation>
    <scope>NUCLEOTIDE SEQUENCE [LARGE SCALE GENOMIC DNA]</scope>
    <source>
        <strain evidence="9">Broiler</strain>
    </source>
</reference>
<dbReference type="FunFam" id="3.30.160.60:FF:000293">
    <property type="entry name" value="zinc finger protein 385B isoform X3"/>
    <property type="match status" value="1"/>
</dbReference>
<evidence type="ECO:0000259" key="8">
    <source>
        <dbReference type="PROSITE" id="PS00028"/>
    </source>
</evidence>
<dbReference type="Gene3D" id="3.30.160.60">
    <property type="entry name" value="Classic Zinc Finger"/>
    <property type="match status" value="3"/>
</dbReference>
<dbReference type="GO" id="GO:2000765">
    <property type="term" value="P:regulation of cytoplasmic translation"/>
    <property type="evidence" value="ECO:0000318"/>
    <property type="project" value="GO_Central"/>
</dbReference>
<evidence type="ECO:0000256" key="6">
    <source>
        <dbReference type="ARBA" id="ARBA00023242"/>
    </source>
</evidence>
<dbReference type="GO" id="GO:0007626">
    <property type="term" value="P:locomotory behavior"/>
    <property type="evidence" value="ECO:0007669"/>
    <property type="project" value="Ensembl"/>
</dbReference>
<feature type="region of interest" description="Disordered" evidence="7">
    <location>
        <begin position="39"/>
        <end position="123"/>
    </location>
</feature>
<dbReference type="GO" id="GO:1902166">
    <property type="term" value="P:negative regulation of intrinsic apoptotic signaling pathway in response to DNA damage by p53 class mediator"/>
    <property type="evidence" value="ECO:0007669"/>
    <property type="project" value="Ensembl"/>
</dbReference>
<dbReference type="InterPro" id="IPR036236">
    <property type="entry name" value="Znf_C2H2_sf"/>
</dbReference>
<dbReference type="Ensembl" id="ENSGALT00010054670.1">
    <property type="protein sequence ID" value="ENSGALP00010033029.1"/>
    <property type="gene ID" value="ENSGALG00010022473.1"/>
</dbReference>
<dbReference type="Pfam" id="PF12874">
    <property type="entry name" value="zf-met"/>
    <property type="match status" value="3"/>
</dbReference>
<name>A0A8V0ZNJ9_CHICK</name>
<dbReference type="GO" id="GO:0006974">
    <property type="term" value="P:DNA damage response"/>
    <property type="evidence" value="ECO:0007669"/>
    <property type="project" value="Ensembl"/>
</dbReference>
<evidence type="ECO:0000256" key="7">
    <source>
        <dbReference type="SAM" id="MobiDB-lite"/>
    </source>
</evidence>
<evidence type="ECO:0000256" key="5">
    <source>
        <dbReference type="ARBA" id="ARBA00022833"/>
    </source>
</evidence>
<evidence type="ECO:0000256" key="1">
    <source>
        <dbReference type="ARBA" id="ARBA00004123"/>
    </source>
</evidence>
<feature type="region of interest" description="Disordered" evidence="7">
    <location>
        <begin position="286"/>
        <end position="368"/>
    </location>
</feature>
<dbReference type="Proteomes" id="UP000000539">
    <property type="component" value="Chromosome 34"/>
</dbReference>
<dbReference type="GO" id="GO:0005634">
    <property type="term" value="C:nucleus"/>
    <property type="evidence" value="ECO:0000318"/>
    <property type="project" value="GO_Central"/>
</dbReference>
<dbReference type="GO" id="GO:0030425">
    <property type="term" value="C:dendrite"/>
    <property type="evidence" value="ECO:0007669"/>
    <property type="project" value="Ensembl"/>
</dbReference>
<keyword evidence="3" id="KW-0677">Repeat</keyword>
<dbReference type="GO" id="GO:0070889">
    <property type="term" value="P:platelet alpha granule organization"/>
    <property type="evidence" value="ECO:0007669"/>
    <property type="project" value="Ensembl"/>
</dbReference>
<dbReference type="GO" id="GO:0000785">
    <property type="term" value="C:chromatin"/>
    <property type="evidence" value="ECO:0007669"/>
    <property type="project" value="Ensembl"/>
</dbReference>
<dbReference type="GO" id="GO:0007611">
    <property type="term" value="P:learning or memory"/>
    <property type="evidence" value="ECO:0007669"/>
    <property type="project" value="Ensembl"/>
</dbReference>
<keyword evidence="6" id="KW-0539">Nucleus</keyword>
<dbReference type="GO" id="GO:0006915">
    <property type="term" value="P:apoptotic process"/>
    <property type="evidence" value="ECO:0007669"/>
    <property type="project" value="Ensembl"/>
</dbReference>
<dbReference type="GO" id="GO:0043025">
    <property type="term" value="C:neuronal cell body"/>
    <property type="evidence" value="ECO:0000318"/>
    <property type="project" value="GO_Central"/>
</dbReference>
<feature type="compositionally biased region" description="Pro residues" evidence="7">
    <location>
        <begin position="289"/>
        <end position="338"/>
    </location>
</feature>
<dbReference type="FunFam" id="3.30.160.60:FF:000276">
    <property type="entry name" value="zinc finger protein 385A isoform X3"/>
    <property type="match status" value="1"/>
</dbReference>
<feature type="compositionally biased region" description="Pro residues" evidence="7">
    <location>
        <begin position="353"/>
        <end position="364"/>
    </location>
</feature>
<feature type="domain" description="C2H2-type" evidence="8">
    <location>
        <begin position="193"/>
        <end position="215"/>
    </location>
</feature>
<feature type="compositionally biased region" description="Gly residues" evidence="7">
    <location>
        <begin position="108"/>
        <end position="117"/>
    </location>
</feature>
<dbReference type="GO" id="GO:0005654">
    <property type="term" value="C:nucleoplasm"/>
    <property type="evidence" value="ECO:0007669"/>
    <property type="project" value="Ensembl"/>
</dbReference>